<dbReference type="Proteomes" id="UP000521017">
    <property type="component" value="Unassembled WGS sequence"/>
</dbReference>
<evidence type="ECO:0000313" key="2">
    <source>
        <dbReference type="Proteomes" id="UP000521017"/>
    </source>
</evidence>
<dbReference type="Gene3D" id="3.60.21.10">
    <property type="match status" value="1"/>
</dbReference>
<dbReference type="InterPro" id="IPR006311">
    <property type="entry name" value="TAT_signal"/>
</dbReference>
<gene>
    <name evidence="1" type="ORF">HDF25_004181</name>
</gene>
<dbReference type="PROSITE" id="PS51318">
    <property type="entry name" value="TAT"/>
    <property type="match status" value="1"/>
</dbReference>
<organism evidence="1 2">
    <name type="scientific">Pedobacter cryoconitis</name>
    <dbReference type="NCBI Taxonomy" id="188932"/>
    <lineage>
        <taxon>Bacteria</taxon>
        <taxon>Pseudomonadati</taxon>
        <taxon>Bacteroidota</taxon>
        <taxon>Sphingobacteriia</taxon>
        <taxon>Sphingobacteriales</taxon>
        <taxon>Sphingobacteriaceae</taxon>
        <taxon>Pedobacter</taxon>
    </lineage>
</organism>
<proteinExistence type="predicted"/>
<dbReference type="PANTHER" id="PTHR11575:SF24">
    <property type="entry name" value="5'-NUCLEOTIDASE"/>
    <property type="match status" value="1"/>
</dbReference>
<dbReference type="EC" id="3.1.3.5" evidence="1"/>
<accession>A0A7X0J6H8</accession>
<dbReference type="AlphaFoldDB" id="A0A7X0J6H8"/>
<dbReference type="PANTHER" id="PTHR11575">
    <property type="entry name" value="5'-NUCLEOTIDASE-RELATED"/>
    <property type="match status" value="1"/>
</dbReference>
<dbReference type="EMBL" id="JACHCC010000011">
    <property type="protein sequence ID" value="MBB6502004.1"/>
    <property type="molecule type" value="Genomic_DNA"/>
</dbReference>
<reference evidence="1 2" key="1">
    <citation type="submission" date="2020-08" db="EMBL/GenBank/DDBJ databases">
        <title>Genomic Encyclopedia of Type Strains, Phase IV (KMG-V): Genome sequencing to study the core and pangenomes of soil and plant-associated prokaryotes.</title>
        <authorList>
            <person name="Whitman W."/>
        </authorList>
    </citation>
    <scope>NUCLEOTIDE SEQUENCE [LARGE SCALE GENOMIC DNA]</scope>
    <source>
        <strain evidence="1 2">M2T3</strain>
    </source>
</reference>
<dbReference type="GO" id="GO:0009166">
    <property type="term" value="P:nucleotide catabolic process"/>
    <property type="evidence" value="ECO:0007669"/>
    <property type="project" value="InterPro"/>
</dbReference>
<name>A0A7X0J6H8_9SPHI</name>
<dbReference type="InterPro" id="IPR006179">
    <property type="entry name" value="5_nucleotidase/apyrase"/>
</dbReference>
<dbReference type="SUPFAM" id="SSF56300">
    <property type="entry name" value="Metallo-dependent phosphatases"/>
    <property type="match status" value="1"/>
</dbReference>
<protein>
    <submittedName>
        <fullName evidence="1">5'-nucleotidase</fullName>
        <ecNumber evidence="1">3.1.3.5</ecNumber>
    </submittedName>
</protein>
<sequence>MSDNRRSFLKNSTLAAAATLLSRPINTLAQVSKNVNTLQSSRHTVTIYHSMRLNGNVDDPGGINQFNTVLNRQSSGGLILDTGNFLGEEKDRAHHESVIAAMNSAGYHASIPTAQDLSNGETYLASLTATMSFSLLSCNYSFTNETLASFVKPWQIINFGRYKIGLTGIGPKINGINYQDPIKKANETAIYLKEHQNCDLVVCLSDLNYKDQAGNPDNFSIAEKSKYIDFIIGRNEQNQKAHTMVVKNSTGHDVLIGHSSPDNLMMGKMSFEFREKQKHTLKIKNLRTLNA</sequence>
<comment type="caution">
    <text evidence="1">The sequence shown here is derived from an EMBL/GenBank/DDBJ whole genome shotgun (WGS) entry which is preliminary data.</text>
</comment>
<dbReference type="GO" id="GO:0008253">
    <property type="term" value="F:5'-nucleotidase activity"/>
    <property type="evidence" value="ECO:0007669"/>
    <property type="project" value="UniProtKB-EC"/>
</dbReference>
<dbReference type="InterPro" id="IPR029052">
    <property type="entry name" value="Metallo-depent_PP-like"/>
</dbReference>
<evidence type="ECO:0000313" key="1">
    <source>
        <dbReference type="EMBL" id="MBB6502004.1"/>
    </source>
</evidence>
<keyword evidence="1" id="KW-0378">Hydrolase</keyword>
<dbReference type="RefSeq" id="WP_184628258.1">
    <property type="nucleotide sequence ID" value="NZ_JACHCC010000011.1"/>
</dbReference>